<dbReference type="SUPFAM" id="SSF161098">
    <property type="entry name" value="MetI-like"/>
    <property type="match status" value="1"/>
</dbReference>
<evidence type="ECO:0000259" key="8">
    <source>
        <dbReference type="PROSITE" id="PS50928"/>
    </source>
</evidence>
<keyword evidence="5 7" id="KW-1133">Transmembrane helix</keyword>
<dbReference type="InterPro" id="IPR035906">
    <property type="entry name" value="MetI-like_sf"/>
</dbReference>
<reference evidence="9 10" key="1">
    <citation type="submission" date="2020-03" db="EMBL/GenBank/DDBJ databases">
        <title>Spirochaetal bacteria isolated from arthropods constitute a novel genus Entomospira genus novum within the order Spirochaetales.</title>
        <authorList>
            <person name="Grana-Miraglia L."/>
            <person name="Sikutova S."/>
            <person name="Fingerle V."/>
            <person name="Sing A."/>
            <person name="Castillo-Ramirez S."/>
            <person name="Margos G."/>
            <person name="Rudolf I."/>
        </authorList>
    </citation>
    <scope>NUCLEOTIDE SEQUENCE [LARGE SCALE GENOMIC DNA]</scope>
    <source>
        <strain evidence="9 10">BR193</strain>
    </source>
</reference>
<dbReference type="InterPro" id="IPR000515">
    <property type="entry name" value="MetI-like"/>
</dbReference>
<dbReference type="PANTHER" id="PTHR43386:SF1">
    <property type="entry name" value="D,D-DIPEPTIDE TRANSPORT SYSTEM PERMEASE PROTEIN DDPC-RELATED"/>
    <property type="match status" value="1"/>
</dbReference>
<keyword evidence="4 7" id="KW-0812">Transmembrane</keyword>
<feature type="transmembrane region" description="Helical" evidence="7">
    <location>
        <begin position="265"/>
        <end position="286"/>
    </location>
</feature>
<feature type="domain" description="ABC transmembrane type-1" evidence="8">
    <location>
        <begin position="98"/>
        <end position="287"/>
    </location>
</feature>
<feature type="transmembrane region" description="Helical" evidence="7">
    <location>
        <begin position="161"/>
        <end position="180"/>
    </location>
</feature>
<dbReference type="Gene3D" id="1.10.3720.10">
    <property type="entry name" value="MetI-like"/>
    <property type="match status" value="1"/>
</dbReference>
<dbReference type="GO" id="GO:0055085">
    <property type="term" value="P:transmembrane transport"/>
    <property type="evidence" value="ECO:0007669"/>
    <property type="project" value="InterPro"/>
</dbReference>
<evidence type="ECO:0000313" key="10">
    <source>
        <dbReference type="Proteomes" id="UP000711995"/>
    </source>
</evidence>
<name>A0A968GCH9_9SPIO</name>
<gene>
    <name evidence="9" type="ORF">HCT14_05210</name>
</gene>
<comment type="caution">
    <text evidence="9">The sequence shown here is derived from an EMBL/GenBank/DDBJ whole genome shotgun (WGS) entry which is preliminary data.</text>
</comment>
<proteinExistence type="inferred from homology"/>
<dbReference type="AlphaFoldDB" id="A0A968GCH9"/>
<dbReference type="PROSITE" id="PS50928">
    <property type="entry name" value="ABC_TM1"/>
    <property type="match status" value="1"/>
</dbReference>
<accession>A0A968GCH9</accession>
<dbReference type="EMBL" id="JAATLJ010000001">
    <property type="protein sequence ID" value="NIZ40901.1"/>
    <property type="molecule type" value="Genomic_DNA"/>
</dbReference>
<dbReference type="InterPro" id="IPR050366">
    <property type="entry name" value="BP-dependent_transpt_permease"/>
</dbReference>
<keyword evidence="10" id="KW-1185">Reference proteome</keyword>
<comment type="similarity">
    <text evidence="7">Belongs to the binding-protein-dependent transport system permease family.</text>
</comment>
<dbReference type="RefSeq" id="WP_167700488.1">
    <property type="nucleotide sequence ID" value="NZ_CP118174.1"/>
</dbReference>
<keyword evidence="3" id="KW-1003">Cell membrane</keyword>
<feature type="transmembrane region" description="Helical" evidence="7">
    <location>
        <begin position="37"/>
        <end position="59"/>
    </location>
</feature>
<evidence type="ECO:0000313" key="9">
    <source>
        <dbReference type="EMBL" id="NIZ40901.1"/>
    </source>
</evidence>
<dbReference type="CDD" id="cd06261">
    <property type="entry name" value="TM_PBP2"/>
    <property type="match status" value="1"/>
</dbReference>
<feature type="transmembrane region" description="Helical" evidence="7">
    <location>
        <begin position="133"/>
        <end position="155"/>
    </location>
</feature>
<dbReference type="Pfam" id="PF00528">
    <property type="entry name" value="BPD_transp_1"/>
    <property type="match status" value="1"/>
</dbReference>
<dbReference type="PANTHER" id="PTHR43386">
    <property type="entry name" value="OLIGOPEPTIDE TRANSPORT SYSTEM PERMEASE PROTEIN APPC"/>
    <property type="match status" value="1"/>
</dbReference>
<evidence type="ECO:0000256" key="1">
    <source>
        <dbReference type="ARBA" id="ARBA00004651"/>
    </source>
</evidence>
<keyword evidence="2 7" id="KW-0813">Transport</keyword>
<evidence type="ECO:0000256" key="5">
    <source>
        <dbReference type="ARBA" id="ARBA00022989"/>
    </source>
</evidence>
<feature type="transmembrane region" description="Helical" evidence="7">
    <location>
        <begin position="219"/>
        <end position="244"/>
    </location>
</feature>
<organism evidence="9 10">
    <name type="scientific">Entomospira entomophila</name>
    <dbReference type="NCBI Taxonomy" id="2719988"/>
    <lineage>
        <taxon>Bacteria</taxon>
        <taxon>Pseudomonadati</taxon>
        <taxon>Spirochaetota</taxon>
        <taxon>Spirochaetia</taxon>
        <taxon>Spirochaetales</taxon>
        <taxon>Spirochaetaceae</taxon>
        <taxon>Entomospira</taxon>
    </lineage>
</organism>
<dbReference type="InterPro" id="IPR025966">
    <property type="entry name" value="OppC_N"/>
</dbReference>
<sequence>MLNKFTLVPKAPWPVDQVITQENLYKRAWRLLRSDPVALLSLTIITILIISALFAPWIAPYDPNEQMLAKPLSQPSSQHWLGTDEFGRDILSRLIFGARISMSVALGSQFIVSIIGFWMGLIAGYMGGKVDRVISFIIQIFASFPYLLFAMALIFVLGPGLLNLFLALGLLSWAGTARVVRVQVMSLKHREFVDASWMMGASHYWIMTKHLFPNVLPSLIVLATMGIPNAIIAEASLSYLGLGVRIPTASWGQMIFAAKPFLQTFPLYSIATGVLMMLSVLAFNLLGDRLRDALDPRLSGR</sequence>
<evidence type="ECO:0000256" key="2">
    <source>
        <dbReference type="ARBA" id="ARBA00022448"/>
    </source>
</evidence>
<evidence type="ECO:0000256" key="7">
    <source>
        <dbReference type="RuleBase" id="RU363032"/>
    </source>
</evidence>
<evidence type="ECO:0000256" key="4">
    <source>
        <dbReference type="ARBA" id="ARBA00022692"/>
    </source>
</evidence>
<keyword evidence="6 7" id="KW-0472">Membrane</keyword>
<dbReference type="GO" id="GO:0005886">
    <property type="term" value="C:plasma membrane"/>
    <property type="evidence" value="ECO:0007669"/>
    <property type="project" value="UniProtKB-SubCell"/>
</dbReference>
<comment type="subcellular location">
    <subcellularLocation>
        <location evidence="1 7">Cell membrane</location>
        <topology evidence="1 7">Multi-pass membrane protein</topology>
    </subcellularLocation>
</comment>
<protein>
    <submittedName>
        <fullName evidence="9">ABC transporter permease</fullName>
    </submittedName>
</protein>
<dbReference type="Proteomes" id="UP000711995">
    <property type="component" value="Unassembled WGS sequence"/>
</dbReference>
<evidence type="ECO:0000256" key="3">
    <source>
        <dbReference type="ARBA" id="ARBA00022475"/>
    </source>
</evidence>
<dbReference type="Pfam" id="PF12911">
    <property type="entry name" value="OppC_N"/>
    <property type="match status" value="1"/>
</dbReference>
<feature type="transmembrane region" description="Helical" evidence="7">
    <location>
        <begin position="100"/>
        <end position="121"/>
    </location>
</feature>
<evidence type="ECO:0000256" key="6">
    <source>
        <dbReference type="ARBA" id="ARBA00023136"/>
    </source>
</evidence>